<dbReference type="Proteomes" id="UP001328107">
    <property type="component" value="Unassembled WGS sequence"/>
</dbReference>
<evidence type="ECO:0000256" key="1">
    <source>
        <dbReference type="SAM" id="Phobius"/>
    </source>
</evidence>
<gene>
    <name evidence="3" type="ORF">PMAYCL1PPCAC_03363</name>
</gene>
<dbReference type="AlphaFoldDB" id="A0AAN5C1D1"/>
<feature type="transmembrane region" description="Helical" evidence="1">
    <location>
        <begin position="41"/>
        <end position="60"/>
    </location>
</feature>
<dbReference type="EMBL" id="BTRK01000001">
    <property type="protein sequence ID" value="GMR33168.1"/>
    <property type="molecule type" value="Genomic_DNA"/>
</dbReference>
<proteinExistence type="predicted"/>
<accession>A0AAN5C1D1</accession>
<evidence type="ECO:0008006" key="5">
    <source>
        <dbReference type="Google" id="ProtNLM"/>
    </source>
</evidence>
<evidence type="ECO:0000313" key="3">
    <source>
        <dbReference type="EMBL" id="GMR33168.1"/>
    </source>
</evidence>
<evidence type="ECO:0000313" key="4">
    <source>
        <dbReference type="Proteomes" id="UP001328107"/>
    </source>
</evidence>
<evidence type="ECO:0000256" key="2">
    <source>
        <dbReference type="SAM" id="SignalP"/>
    </source>
</evidence>
<keyword evidence="2" id="KW-0732">Signal</keyword>
<keyword evidence="4" id="KW-1185">Reference proteome</keyword>
<keyword evidence="1" id="KW-0812">Transmembrane</keyword>
<keyword evidence="1" id="KW-0472">Membrane</keyword>
<organism evidence="3 4">
    <name type="scientific">Pristionchus mayeri</name>
    <dbReference type="NCBI Taxonomy" id="1317129"/>
    <lineage>
        <taxon>Eukaryota</taxon>
        <taxon>Metazoa</taxon>
        <taxon>Ecdysozoa</taxon>
        <taxon>Nematoda</taxon>
        <taxon>Chromadorea</taxon>
        <taxon>Rhabditida</taxon>
        <taxon>Rhabditina</taxon>
        <taxon>Diplogasteromorpha</taxon>
        <taxon>Diplogasteroidea</taxon>
        <taxon>Neodiplogasteridae</taxon>
        <taxon>Pristionchus</taxon>
    </lineage>
</organism>
<keyword evidence="1" id="KW-1133">Transmembrane helix</keyword>
<comment type="caution">
    <text evidence="3">The sequence shown here is derived from an EMBL/GenBank/DDBJ whole genome shotgun (WGS) entry which is preliminary data.</text>
</comment>
<reference evidence="4" key="1">
    <citation type="submission" date="2022-10" db="EMBL/GenBank/DDBJ databases">
        <title>Genome assembly of Pristionchus species.</title>
        <authorList>
            <person name="Yoshida K."/>
            <person name="Sommer R.J."/>
        </authorList>
    </citation>
    <scope>NUCLEOTIDE SEQUENCE [LARGE SCALE GENOMIC DNA]</scope>
    <source>
        <strain evidence="4">RS5460</strain>
    </source>
</reference>
<name>A0AAN5C1D1_9BILA</name>
<sequence length="72" mass="7946">MFVVALITFFPSFPLLILSALADHPVIQYFSEGVVLLLEDHSSGLFIICFHAFVLACIIARTLGYEMDQLGA</sequence>
<protein>
    <recommendedName>
        <fullName evidence="5">G protein-coupled receptor</fullName>
    </recommendedName>
</protein>
<feature type="signal peptide" evidence="2">
    <location>
        <begin position="1"/>
        <end position="22"/>
    </location>
</feature>
<feature type="chain" id="PRO_5042919797" description="G protein-coupled receptor" evidence="2">
    <location>
        <begin position="23"/>
        <end position="72"/>
    </location>
</feature>